<evidence type="ECO:0000256" key="1">
    <source>
        <dbReference type="SAM" id="Phobius"/>
    </source>
</evidence>
<evidence type="ECO:0008006" key="4">
    <source>
        <dbReference type="Google" id="ProtNLM"/>
    </source>
</evidence>
<dbReference type="Gene3D" id="1.10.510.10">
    <property type="entry name" value="Transferase(Phosphotransferase) domain 1"/>
    <property type="match status" value="1"/>
</dbReference>
<feature type="transmembrane region" description="Helical" evidence="1">
    <location>
        <begin position="18"/>
        <end position="37"/>
    </location>
</feature>
<dbReference type="InterPro" id="IPR011009">
    <property type="entry name" value="Kinase-like_dom_sf"/>
</dbReference>
<keyword evidence="1" id="KW-1133">Transmembrane helix</keyword>
<name>A0ABN9TAC4_9DINO</name>
<evidence type="ECO:0000313" key="2">
    <source>
        <dbReference type="EMBL" id="CAK0842167.1"/>
    </source>
</evidence>
<organism evidence="2 3">
    <name type="scientific">Prorocentrum cordatum</name>
    <dbReference type="NCBI Taxonomy" id="2364126"/>
    <lineage>
        <taxon>Eukaryota</taxon>
        <taxon>Sar</taxon>
        <taxon>Alveolata</taxon>
        <taxon>Dinophyceae</taxon>
        <taxon>Prorocentrales</taxon>
        <taxon>Prorocentraceae</taxon>
        <taxon>Prorocentrum</taxon>
    </lineage>
</organism>
<dbReference type="EMBL" id="CAUYUJ010014510">
    <property type="protein sequence ID" value="CAK0842167.1"/>
    <property type="molecule type" value="Genomic_DNA"/>
</dbReference>
<comment type="caution">
    <text evidence="2">The sequence shown here is derived from an EMBL/GenBank/DDBJ whole genome shotgun (WGS) entry which is preliminary data.</text>
</comment>
<proteinExistence type="predicted"/>
<protein>
    <recommendedName>
        <fullName evidence="4">Protein kinase domain-containing protein</fullName>
    </recommendedName>
</protein>
<evidence type="ECO:0000313" key="3">
    <source>
        <dbReference type="Proteomes" id="UP001189429"/>
    </source>
</evidence>
<feature type="non-terminal residue" evidence="2">
    <location>
        <position position="1"/>
    </location>
</feature>
<keyword evidence="1" id="KW-0812">Transmembrane</keyword>
<gene>
    <name evidence="2" type="ORF">PCOR1329_LOCUS37164</name>
</gene>
<dbReference type="Proteomes" id="UP001189429">
    <property type="component" value="Unassembled WGS sequence"/>
</dbReference>
<reference evidence="2" key="1">
    <citation type="submission" date="2023-10" db="EMBL/GenBank/DDBJ databases">
        <authorList>
            <person name="Chen Y."/>
            <person name="Shah S."/>
            <person name="Dougan E. K."/>
            <person name="Thang M."/>
            <person name="Chan C."/>
        </authorList>
    </citation>
    <scope>NUCLEOTIDE SEQUENCE [LARGE SCALE GENOMIC DNA]</scope>
</reference>
<dbReference type="SUPFAM" id="SSF56112">
    <property type="entry name" value="Protein kinase-like (PK-like)"/>
    <property type="match status" value="1"/>
</dbReference>
<sequence>ARSNFAQDYSRRSEATDMWSIGAIAFLLLCGYPPFFAPSRNAVLGRIQLGEVAFDGVLRVGALLWHSETRAVSEG</sequence>
<keyword evidence="3" id="KW-1185">Reference proteome</keyword>
<accession>A0ABN9TAC4</accession>
<keyword evidence="1" id="KW-0472">Membrane</keyword>